<dbReference type="AlphaFoldDB" id="A0A7X2LUN5"/>
<organism evidence="3 4">
    <name type="scientific">Pseudoduganella rivuli</name>
    <dbReference type="NCBI Taxonomy" id="2666085"/>
    <lineage>
        <taxon>Bacteria</taxon>
        <taxon>Pseudomonadati</taxon>
        <taxon>Pseudomonadota</taxon>
        <taxon>Betaproteobacteria</taxon>
        <taxon>Burkholderiales</taxon>
        <taxon>Oxalobacteraceae</taxon>
        <taxon>Telluria group</taxon>
        <taxon>Pseudoduganella</taxon>
    </lineage>
</organism>
<feature type="domain" description="Thioredoxin" evidence="2">
    <location>
        <begin position="21"/>
        <end position="160"/>
    </location>
</feature>
<feature type="chain" id="PRO_5030641564" evidence="1">
    <location>
        <begin position="20"/>
        <end position="162"/>
    </location>
</feature>
<dbReference type="InterPro" id="IPR050553">
    <property type="entry name" value="Thioredoxin_ResA/DsbE_sf"/>
</dbReference>
<proteinExistence type="predicted"/>
<dbReference type="InterPro" id="IPR013740">
    <property type="entry name" value="Redoxin"/>
</dbReference>
<keyword evidence="4" id="KW-1185">Reference proteome</keyword>
<name>A0A7X2LUN5_9BURK</name>
<dbReference type="InterPro" id="IPR013766">
    <property type="entry name" value="Thioredoxin_domain"/>
</dbReference>
<dbReference type="Proteomes" id="UP000446768">
    <property type="component" value="Unassembled WGS sequence"/>
</dbReference>
<evidence type="ECO:0000256" key="1">
    <source>
        <dbReference type="SAM" id="SignalP"/>
    </source>
</evidence>
<dbReference type="CDD" id="cd02966">
    <property type="entry name" value="TlpA_like_family"/>
    <property type="match status" value="1"/>
</dbReference>
<dbReference type="SUPFAM" id="SSF52833">
    <property type="entry name" value="Thioredoxin-like"/>
    <property type="match status" value="1"/>
</dbReference>
<dbReference type="PROSITE" id="PS51352">
    <property type="entry name" value="THIOREDOXIN_2"/>
    <property type="match status" value="1"/>
</dbReference>
<accession>A0A7X2LUN5</accession>
<protein>
    <submittedName>
        <fullName evidence="3">Redoxin family protein</fullName>
    </submittedName>
</protein>
<dbReference type="GO" id="GO:0016491">
    <property type="term" value="F:oxidoreductase activity"/>
    <property type="evidence" value="ECO:0007669"/>
    <property type="project" value="InterPro"/>
</dbReference>
<reference evidence="3 4" key="1">
    <citation type="submission" date="2019-11" db="EMBL/GenBank/DDBJ databases">
        <title>Novel species isolated from a subtropical stream in China.</title>
        <authorList>
            <person name="Lu H."/>
        </authorList>
    </citation>
    <scope>NUCLEOTIDE SEQUENCE [LARGE SCALE GENOMIC DNA]</scope>
    <source>
        <strain evidence="3 4">FT92W</strain>
    </source>
</reference>
<dbReference type="EMBL" id="WKJJ01000013">
    <property type="protein sequence ID" value="MRV74103.1"/>
    <property type="molecule type" value="Genomic_DNA"/>
</dbReference>
<sequence>MRQGMLAVAAVLLAPAALAAPAAGAPAPAFDLPGDAGRISLDAYKGKLVYVDFWASWCGPCRKSFPWMNSLQQRYGAHGLQVVAINVDAKRDDAAAFLAKVPAAFAIAYDQAGATPRAYGIKGMPSSALVGRDGKLLWLHAGFNESDQAVLDAQIKAALQLQ</sequence>
<dbReference type="Pfam" id="PF08534">
    <property type="entry name" value="Redoxin"/>
    <property type="match status" value="1"/>
</dbReference>
<gene>
    <name evidence="3" type="ORF">GJ700_20550</name>
</gene>
<dbReference type="PANTHER" id="PTHR42852">
    <property type="entry name" value="THIOL:DISULFIDE INTERCHANGE PROTEIN DSBE"/>
    <property type="match status" value="1"/>
</dbReference>
<dbReference type="Gene3D" id="3.40.30.10">
    <property type="entry name" value="Glutaredoxin"/>
    <property type="match status" value="1"/>
</dbReference>
<feature type="signal peptide" evidence="1">
    <location>
        <begin position="1"/>
        <end position="19"/>
    </location>
</feature>
<dbReference type="PANTHER" id="PTHR42852:SF18">
    <property type="entry name" value="CHROMOSOME UNDETERMINED SCAFFOLD_47, WHOLE GENOME SHOTGUN SEQUENCE"/>
    <property type="match status" value="1"/>
</dbReference>
<evidence type="ECO:0000313" key="4">
    <source>
        <dbReference type="Proteomes" id="UP000446768"/>
    </source>
</evidence>
<dbReference type="RefSeq" id="WP_154377369.1">
    <property type="nucleotide sequence ID" value="NZ_WKJJ01000013.1"/>
</dbReference>
<comment type="caution">
    <text evidence="3">The sequence shown here is derived from an EMBL/GenBank/DDBJ whole genome shotgun (WGS) entry which is preliminary data.</text>
</comment>
<evidence type="ECO:0000259" key="2">
    <source>
        <dbReference type="PROSITE" id="PS51352"/>
    </source>
</evidence>
<keyword evidence="1" id="KW-0732">Signal</keyword>
<dbReference type="InterPro" id="IPR036249">
    <property type="entry name" value="Thioredoxin-like_sf"/>
</dbReference>
<evidence type="ECO:0000313" key="3">
    <source>
        <dbReference type="EMBL" id="MRV74103.1"/>
    </source>
</evidence>